<accession>A0ABU2F773</accession>
<organism evidence="1 2">
    <name type="scientific">Haloarcula saliterrae</name>
    <dbReference type="NCBI Taxonomy" id="2950534"/>
    <lineage>
        <taxon>Archaea</taxon>
        <taxon>Methanobacteriati</taxon>
        <taxon>Methanobacteriota</taxon>
        <taxon>Stenosarchaea group</taxon>
        <taxon>Halobacteria</taxon>
        <taxon>Halobacteriales</taxon>
        <taxon>Haloarculaceae</taxon>
        <taxon>Haloarcula</taxon>
    </lineage>
</organism>
<dbReference type="RefSeq" id="WP_310917688.1">
    <property type="nucleotide sequence ID" value="NZ_JAMQON010000001.1"/>
</dbReference>
<proteinExistence type="predicted"/>
<dbReference type="Proteomes" id="UP001259659">
    <property type="component" value="Unassembled WGS sequence"/>
</dbReference>
<sequence>MTRENRTRTEVCPECDNNPVVLEHGGYFCDCCNEEFTRADLVKLN</sequence>
<protein>
    <submittedName>
        <fullName evidence="1">Uncharacterized protein</fullName>
    </submittedName>
</protein>
<evidence type="ECO:0000313" key="1">
    <source>
        <dbReference type="EMBL" id="MDS0258128.1"/>
    </source>
</evidence>
<comment type="caution">
    <text evidence="1">The sequence shown here is derived from an EMBL/GenBank/DDBJ whole genome shotgun (WGS) entry which is preliminary data.</text>
</comment>
<evidence type="ECO:0000313" key="2">
    <source>
        <dbReference type="Proteomes" id="UP001259659"/>
    </source>
</evidence>
<name>A0ABU2F773_9EURY</name>
<gene>
    <name evidence="1" type="ORF">NDI56_01750</name>
</gene>
<reference evidence="1 2" key="1">
    <citation type="submission" date="2022-06" db="EMBL/GenBank/DDBJ databases">
        <title>Haloarcula sp. a new haloarchaeum isolate from saline soil.</title>
        <authorList>
            <person name="Strakova D."/>
            <person name="Galisteo C."/>
            <person name="Sanchez-Porro C."/>
            <person name="Ventosa A."/>
        </authorList>
    </citation>
    <scope>NUCLEOTIDE SEQUENCE [LARGE SCALE GENOMIC DNA]</scope>
    <source>
        <strain evidence="1 2">S1CR25-12</strain>
    </source>
</reference>
<dbReference type="EMBL" id="JAMQON010000001">
    <property type="protein sequence ID" value="MDS0258128.1"/>
    <property type="molecule type" value="Genomic_DNA"/>
</dbReference>
<keyword evidence="2" id="KW-1185">Reference proteome</keyword>